<feature type="region of interest" description="Disordered" evidence="1">
    <location>
        <begin position="46"/>
        <end position="72"/>
    </location>
</feature>
<name>A0AAW0ZD00_9HYME</name>
<evidence type="ECO:0000256" key="1">
    <source>
        <dbReference type="SAM" id="MobiDB-lite"/>
    </source>
</evidence>
<reference evidence="2 3" key="1">
    <citation type="submission" date="2024-05" db="EMBL/GenBank/DDBJ databases">
        <title>The nuclear and mitochondrial genome assemblies of Tetragonisca angustula (Apidae: Meliponini), a tiny yet remarkable pollinator in the Neotropics.</title>
        <authorList>
            <person name="Ferrari R."/>
            <person name="Ricardo P.C."/>
            <person name="Dias F.C."/>
            <person name="Araujo N.S."/>
            <person name="Soares D.O."/>
            <person name="Zhou Q.-S."/>
            <person name="Zhu C.-D."/>
            <person name="Coutinho L."/>
            <person name="Airas M.C."/>
            <person name="Batista T.M."/>
        </authorList>
    </citation>
    <scope>NUCLEOTIDE SEQUENCE [LARGE SCALE GENOMIC DNA]</scope>
    <source>
        <strain evidence="2">ASF017062</strain>
        <tissue evidence="2">Abdomen</tissue>
    </source>
</reference>
<dbReference type="Proteomes" id="UP001432146">
    <property type="component" value="Unassembled WGS sequence"/>
</dbReference>
<gene>
    <name evidence="2" type="ORF">QLX08_010266</name>
</gene>
<proteinExistence type="predicted"/>
<keyword evidence="3" id="KW-1185">Reference proteome</keyword>
<organism evidence="2 3">
    <name type="scientific">Tetragonisca angustula</name>
    <dbReference type="NCBI Taxonomy" id="166442"/>
    <lineage>
        <taxon>Eukaryota</taxon>
        <taxon>Metazoa</taxon>
        <taxon>Ecdysozoa</taxon>
        <taxon>Arthropoda</taxon>
        <taxon>Hexapoda</taxon>
        <taxon>Insecta</taxon>
        <taxon>Pterygota</taxon>
        <taxon>Neoptera</taxon>
        <taxon>Endopterygota</taxon>
        <taxon>Hymenoptera</taxon>
        <taxon>Apocrita</taxon>
        <taxon>Aculeata</taxon>
        <taxon>Apoidea</taxon>
        <taxon>Anthophila</taxon>
        <taxon>Apidae</taxon>
        <taxon>Tetragonisca</taxon>
    </lineage>
</organism>
<dbReference type="AlphaFoldDB" id="A0AAW0ZD00"/>
<sequence length="72" mass="8249">MLIQNRKRRAICNESEVDSGIENALNNNMNGKKHVRKLQRILNSSESSNSDCLRRGMQENGLVTEKFESENI</sequence>
<protein>
    <submittedName>
        <fullName evidence="2">Uncharacterized protein</fullName>
    </submittedName>
</protein>
<evidence type="ECO:0000313" key="3">
    <source>
        <dbReference type="Proteomes" id="UP001432146"/>
    </source>
</evidence>
<dbReference type="EMBL" id="JAWNGG020000264">
    <property type="protein sequence ID" value="KAK9295412.1"/>
    <property type="molecule type" value="Genomic_DNA"/>
</dbReference>
<evidence type="ECO:0000313" key="2">
    <source>
        <dbReference type="EMBL" id="KAK9295412.1"/>
    </source>
</evidence>
<comment type="caution">
    <text evidence="2">The sequence shown here is derived from an EMBL/GenBank/DDBJ whole genome shotgun (WGS) entry which is preliminary data.</text>
</comment>
<accession>A0AAW0ZD00</accession>